<evidence type="ECO:0000313" key="5">
    <source>
        <dbReference type="Proteomes" id="UP000575083"/>
    </source>
</evidence>
<dbReference type="EMBL" id="JACHLK010000005">
    <property type="protein sequence ID" value="MBB6560469.1"/>
    <property type="molecule type" value="Genomic_DNA"/>
</dbReference>
<dbReference type="InterPro" id="IPR043128">
    <property type="entry name" value="Rev_trsase/Diguanyl_cyclase"/>
</dbReference>
<evidence type="ECO:0000313" key="4">
    <source>
        <dbReference type="EMBL" id="MBB6560469.1"/>
    </source>
</evidence>
<evidence type="ECO:0000259" key="3">
    <source>
        <dbReference type="PROSITE" id="PS50924"/>
    </source>
</evidence>
<dbReference type="Gene3D" id="3.30.70.270">
    <property type="match status" value="1"/>
</dbReference>
<dbReference type="Pfam" id="PF00990">
    <property type="entry name" value="GGDEF"/>
    <property type="match status" value="1"/>
</dbReference>
<feature type="transmembrane region" description="Helical" evidence="1">
    <location>
        <begin position="177"/>
        <end position="197"/>
    </location>
</feature>
<comment type="caution">
    <text evidence="1">Lacks conserved residue(s) required for the propagation of feature annotation.</text>
</comment>
<reference evidence="4 5" key="1">
    <citation type="submission" date="2020-08" db="EMBL/GenBank/DDBJ databases">
        <title>Functional genomics of gut bacteria from endangered species of beetles.</title>
        <authorList>
            <person name="Carlos-Shanley C."/>
        </authorList>
    </citation>
    <scope>NUCLEOTIDE SEQUENCE [LARGE SCALE GENOMIC DNA]</scope>
    <source>
        <strain evidence="4 5">S00198</strain>
    </source>
</reference>
<dbReference type="CDD" id="cd18774">
    <property type="entry name" value="PDC2_HK_sensor"/>
    <property type="match status" value="1"/>
</dbReference>
<feature type="transmembrane region" description="Helical" evidence="1">
    <location>
        <begin position="515"/>
        <end position="534"/>
    </location>
</feature>
<feature type="domain" description="MHYT" evidence="3">
    <location>
        <begin position="5"/>
        <end position="201"/>
    </location>
</feature>
<protein>
    <submittedName>
        <fullName evidence="4">Diguanylate cyclase (GGDEF)-like protein</fullName>
    </submittedName>
</protein>
<dbReference type="PANTHER" id="PTHR46663:SF2">
    <property type="entry name" value="GGDEF DOMAIN-CONTAINING PROTEIN"/>
    <property type="match status" value="1"/>
</dbReference>
<dbReference type="NCBIfam" id="TIGR00254">
    <property type="entry name" value="GGDEF"/>
    <property type="match status" value="1"/>
</dbReference>
<dbReference type="InterPro" id="IPR052163">
    <property type="entry name" value="DGC-Regulatory_Protein"/>
</dbReference>
<feature type="transmembrane region" description="Helical" evidence="1">
    <location>
        <begin position="6"/>
        <end position="29"/>
    </location>
</feature>
<keyword evidence="1" id="KW-0472">Membrane</keyword>
<dbReference type="SMART" id="SM00267">
    <property type="entry name" value="GGDEF"/>
    <property type="match status" value="1"/>
</dbReference>
<accession>A0A7X0PEU9</accession>
<dbReference type="Pfam" id="PF03707">
    <property type="entry name" value="MHYT"/>
    <property type="match status" value="2"/>
</dbReference>
<comment type="caution">
    <text evidence="4">The sequence shown here is derived from an EMBL/GenBank/DDBJ whole genome shotgun (WGS) entry which is preliminary data.</text>
</comment>
<organism evidence="4 5">
    <name type="scientific">Acidovorax soli</name>
    <dbReference type="NCBI Taxonomy" id="592050"/>
    <lineage>
        <taxon>Bacteria</taxon>
        <taxon>Pseudomonadati</taxon>
        <taxon>Pseudomonadota</taxon>
        <taxon>Betaproteobacteria</taxon>
        <taxon>Burkholderiales</taxon>
        <taxon>Comamonadaceae</taxon>
        <taxon>Acidovorax</taxon>
    </lineage>
</organism>
<feature type="transmembrane region" description="Helical" evidence="1">
    <location>
        <begin position="141"/>
        <end position="165"/>
    </location>
</feature>
<dbReference type="PROSITE" id="PS50887">
    <property type="entry name" value="GGDEF"/>
    <property type="match status" value="1"/>
</dbReference>
<dbReference type="FunFam" id="3.30.70.270:FF:000001">
    <property type="entry name" value="Diguanylate cyclase domain protein"/>
    <property type="match status" value="1"/>
</dbReference>
<evidence type="ECO:0000256" key="1">
    <source>
        <dbReference type="PROSITE-ProRule" id="PRU00244"/>
    </source>
</evidence>
<proteinExistence type="predicted"/>
<name>A0A7X0PEU9_9BURK</name>
<dbReference type="AlphaFoldDB" id="A0A7X0PEU9"/>
<dbReference type="InterPro" id="IPR005330">
    <property type="entry name" value="MHYT_dom"/>
</dbReference>
<keyword evidence="1" id="KW-1133">Transmembrane helix</keyword>
<dbReference type="RefSeq" id="WP_184858503.1">
    <property type="nucleotide sequence ID" value="NZ_JACHLK010000005.1"/>
</dbReference>
<feature type="domain" description="GGDEF" evidence="2">
    <location>
        <begin position="621"/>
        <end position="757"/>
    </location>
</feature>
<keyword evidence="5" id="KW-1185">Reference proteome</keyword>
<sequence>MQGSYDPVLVLLSVATAVVASFVALDMASRVAAAVGSARRAPLWLGCGALAMGTGIWSMHFVGMLAFSLPVPLAYEAGTTLASWLVAVLSSALALYTVSRPHLGGQRLLGAGALMGLGIAAMHYLGMEAMQMRPRIAYDPWLFALSILFAIGASTAALLICFRLRHETVLTGFRKKTASALVMGSAIAGMHYTGMAAASFAPGSVCGAGPAGIGGSWLGFIISGLVALFLVTTLLISVYGAMPPTIRSRLVFLVVAASLPVSLMAVVVMVYDYQRLREQQARALVVTARAIIATVDRDLAGIESGLRVLSTSRLLLADNLPAFQLQAEDALGHLHVAALVLEDQHGSVLMDTRLPPGTPAAPPSQSPRPATALSKAAFLQARFEKETTVTIAVPVARGSAGKAPVAQQLLRASLWPERLTQLLSNQHLAPDWIVSIYDAEGTIVARSHEMRRFVGAKGAPRILQRLAQVDEDSVDAVTLEGIPVLSAFSRSPTTGWAVSIGIPSSSLSIPLLRTVAWLLAGLVLMLAASLLLAWRIGGSIANAVQALTEPALALGSGAPVQVPPLGLTEADKVGHALSQAAQLLDTAKHEAHHDMLTGLANRALFRQIVQQQLAQAHRNGGDVSILFVDLDGFKGINDAHGHAVGDALLQQAAQRLLQGVRGGDLVARLGGDEFAVALVQPGLRGTAKVAGKLVESLSSPFLIGGLTLQISASIGGASYGPHTTTGLASCEALLQEADNAMYRAKEAGKRRFVMADSVRSPKWV</sequence>
<dbReference type="InterPro" id="IPR029787">
    <property type="entry name" value="Nucleotide_cyclase"/>
</dbReference>
<feature type="transmembrane region" description="Helical" evidence="1">
    <location>
        <begin position="217"/>
        <end position="238"/>
    </location>
</feature>
<dbReference type="GO" id="GO:0016020">
    <property type="term" value="C:membrane"/>
    <property type="evidence" value="ECO:0007669"/>
    <property type="project" value="UniProtKB-UniRule"/>
</dbReference>
<feature type="transmembrane region" description="Helical" evidence="1">
    <location>
        <begin position="73"/>
        <end position="96"/>
    </location>
</feature>
<evidence type="ECO:0000259" key="2">
    <source>
        <dbReference type="PROSITE" id="PS50887"/>
    </source>
</evidence>
<feature type="transmembrane region" description="Helical" evidence="1">
    <location>
        <begin position="41"/>
        <end position="67"/>
    </location>
</feature>
<dbReference type="GO" id="GO:0003824">
    <property type="term" value="F:catalytic activity"/>
    <property type="evidence" value="ECO:0007669"/>
    <property type="project" value="UniProtKB-ARBA"/>
</dbReference>
<dbReference type="PANTHER" id="PTHR46663">
    <property type="entry name" value="DIGUANYLATE CYCLASE DGCT-RELATED"/>
    <property type="match status" value="1"/>
</dbReference>
<gene>
    <name evidence="4" type="ORF">HNP48_003143</name>
</gene>
<feature type="transmembrane region" description="Helical" evidence="1">
    <location>
        <begin position="108"/>
        <end position="126"/>
    </location>
</feature>
<dbReference type="Proteomes" id="UP000575083">
    <property type="component" value="Unassembled WGS sequence"/>
</dbReference>
<dbReference type="InterPro" id="IPR000160">
    <property type="entry name" value="GGDEF_dom"/>
</dbReference>
<dbReference type="PROSITE" id="PS50924">
    <property type="entry name" value="MHYT"/>
    <property type="match status" value="1"/>
</dbReference>
<feature type="transmembrane region" description="Helical" evidence="1">
    <location>
        <begin position="250"/>
        <end position="271"/>
    </location>
</feature>
<keyword evidence="1" id="KW-0812">Transmembrane</keyword>
<dbReference type="SUPFAM" id="SSF55073">
    <property type="entry name" value="Nucleotide cyclase"/>
    <property type="match status" value="1"/>
</dbReference>
<dbReference type="CDD" id="cd01949">
    <property type="entry name" value="GGDEF"/>
    <property type="match status" value="1"/>
</dbReference>